<evidence type="ECO:0000313" key="11">
    <source>
        <dbReference type="Proteomes" id="UP001442841"/>
    </source>
</evidence>
<name>A0ABZ3FRA1_9ACTN</name>
<dbReference type="SMART" id="SM00046">
    <property type="entry name" value="DAGKc"/>
    <property type="match status" value="1"/>
</dbReference>
<evidence type="ECO:0000256" key="4">
    <source>
        <dbReference type="ARBA" id="ARBA00022741"/>
    </source>
</evidence>
<keyword evidence="7" id="KW-0444">Lipid biosynthesis</keyword>
<evidence type="ECO:0000256" key="8">
    <source>
        <dbReference type="ARBA" id="ARBA00023264"/>
    </source>
</evidence>
<dbReference type="Gene3D" id="2.60.200.40">
    <property type="match status" value="1"/>
</dbReference>
<evidence type="ECO:0000256" key="2">
    <source>
        <dbReference type="ARBA" id="ARBA00005983"/>
    </source>
</evidence>
<dbReference type="InterPro" id="IPR016064">
    <property type="entry name" value="NAD/diacylglycerol_kinase_sf"/>
</dbReference>
<evidence type="ECO:0000313" key="10">
    <source>
        <dbReference type="EMBL" id="XAN08250.1"/>
    </source>
</evidence>
<keyword evidence="3" id="KW-0808">Transferase</keyword>
<dbReference type="InterPro" id="IPR001206">
    <property type="entry name" value="Diacylglycerol_kinase_cat_dom"/>
</dbReference>
<reference evidence="10 11" key="1">
    <citation type="submission" date="2024-04" db="EMBL/GenBank/DDBJ databases">
        <title>Isolation of an actinomycete strain from pig manure.</title>
        <authorList>
            <person name="Gong T."/>
            <person name="Yu Z."/>
            <person name="An M."/>
            <person name="Wei C."/>
            <person name="Yang W."/>
            <person name="Liu L."/>
        </authorList>
    </citation>
    <scope>NUCLEOTIDE SEQUENCE [LARGE SCALE GENOMIC DNA]</scope>
    <source>
        <strain evidence="10 11">ZF39</strain>
    </source>
</reference>
<keyword evidence="5 10" id="KW-0418">Kinase</keyword>
<evidence type="ECO:0000256" key="3">
    <source>
        <dbReference type="ARBA" id="ARBA00022679"/>
    </source>
</evidence>
<keyword evidence="7" id="KW-0594">Phospholipid biosynthesis</keyword>
<dbReference type="Pfam" id="PF00781">
    <property type="entry name" value="DAGK_cat"/>
    <property type="match status" value="1"/>
</dbReference>
<dbReference type="InterPro" id="IPR045540">
    <property type="entry name" value="YegS/DAGK_C"/>
</dbReference>
<keyword evidence="6" id="KW-0067">ATP-binding</keyword>
<dbReference type="GO" id="GO:0016301">
    <property type="term" value="F:kinase activity"/>
    <property type="evidence" value="ECO:0007669"/>
    <property type="project" value="UniProtKB-KW"/>
</dbReference>
<feature type="domain" description="DAGKc" evidence="9">
    <location>
        <begin position="4"/>
        <end position="134"/>
    </location>
</feature>
<gene>
    <name evidence="10" type="ORF">AADG42_13385</name>
</gene>
<proteinExistence type="inferred from homology"/>
<keyword evidence="7" id="KW-0443">Lipid metabolism</keyword>
<dbReference type="InterPro" id="IPR017438">
    <property type="entry name" value="ATP-NAD_kinase_N"/>
</dbReference>
<dbReference type="Proteomes" id="UP001442841">
    <property type="component" value="Chromosome"/>
</dbReference>
<comment type="cofactor">
    <cofactor evidence="1">
        <name>Mg(2+)</name>
        <dbReference type="ChEBI" id="CHEBI:18420"/>
    </cofactor>
</comment>
<dbReference type="PANTHER" id="PTHR12358:SF106">
    <property type="entry name" value="LIPID KINASE YEGS"/>
    <property type="match status" value="1"/>
</dbReference>
<evidence type="ECO:0000256" key="6">
    <source>
        <dbReference type="ARBA" id="ARBA00022840"/>
    </source>
</evidence>
<organism evidence="10 11">
    <name type="scientific">Ammonicoccus fulvus</name>
    <dbReference type="NCBI Taxonomy" id="3138240"/>
    <lineage>
        <taxon>Bacteria</taxon>
        <taxon>Bacillati</taxon>
        <taxon>Actinomycetota</taxon>
        <taxon>Actinomycetes</taxon>
        <taxon>Propionibacteriales</taxon>
        <taxon>Propionibacteriaceae</taxon>
        <taxon>Ammonicoccus</taxon>
    </lineage>
</organism>
<dbReference type="InterPro" id="IPR050187">
    <property type="entry name" value="Lipid_Phosphate_FormReg"/>
</dbReference>
<dbReference type="Pfam" id="PF19279">
    <property type="entry name" value="YegS_C"/>
    <property type="match status" value="1"/>
</dbReference>
<dbReference type="RefSeq" id="WP_425309705.1">
    <property type="nucleotide sequence ID" value="NZ_CP154795.1"/>
</dbReference>
<dbReference type="PANTHER" id="PTHR12358">
    <property type="entry name" value="SPHINGOSINE KINASE"/>
    <property type="match status" value="1"/>
</dbReference>
<keyword evidence="8" id="KW-1208">Phospholipid metabolism</keyword>
<evidence type="ECO:0000259" key="9">
    <source>
        <dbReference type="PROSITE" id="PS50146"/>
    </source>
</evidence>
<dbReference type="PROSITE" id="PS50146">
    <property type="entry name" value="DAGK"/>
    <property type="match status" value="1"/>
</dbReference>
<evidence type="ECO:0000256" key="5">
    <source>
        <dbReference type="ARBA" id="ARBA00022777"/>
    </source>
</evidence>
<keyword evidence="11" id="KW-1185">Reference proteome</keyword>
<protein>
    <submittedName>
        <fullName evidence="10">Diacylglycerol kinase family protein</fullName>
    </submittedName>
</protein>
<dbReference type="SUPFAM" id="SSF111331">
    <property type="entry name" value="NAD kinase/diacylglycerol kinase-like"/>
    <property type="match status" value="1"/>
</dbReference>
<dbReference type="EMBL" id="CP154795">
    <property type="protein sequence ID" value="XAN08250.1"/>
    <property type="molecule type" value="Genomic_DNA"/>
</dbReference>
<accession>A0ABZ3FRA1</accession>
<keyword evidence="4" id="KW-0547">Nucleotide-binding</keyword>
<comment type="similarity">
    <text evidence="2">Belongs to the diacylglycerol/lipid kinase family.</text>
</comment>
<evidence type="ECO:0000256" key="7">
    <source>
        <dbReference type="ARBA" id="ARBA00023209"/>
    </source>
</evidence>
<sequence length="315" mass="34075">MPAARPLRVTAVINPIKPGIMDARQELEQACLESEWPAPVFVETTIDRPGGPQAREAVAAGAELVVAMGGDGTVREVAHGLAGTGTQFAVVPLGTANLFARNLHIMRGRLSQMVRMALHGTVARVDLGLASFREYAGVGPWSGDLPFLVMAGIGQDARTVVETRDSLKSRMGWLAYLESGARHLLHEPIRMRVAIDDEPAEDVEAWTVLAGNCGRIPTGIEVFPDALVDDGRLAVLQARIDHPLRWFGVAAQGLFKVRSAASGLDYRAAEQVIVTPSEPLPVQLDGDAYLPVGEVRFRVWPRSLHLRLPPGRIRS</sequence>
<dbReference type="Gene3D" id="3.40.50.10330">
    <property type="entry name" value="Probable inorganic polyphosphate/atp-NAD kinase, domain 1"/>
    <property type="match status" value="1"/>
</dbReference>
<evidence type="ECO:0000256" key="1">
    <source>
        <dbReference type="ARBA" id="ARBA00001946"/>
    </source>
</evidence>